<reference evidence="3 4" key="1">
    <citation type="submission" date="2017-07" db="EMBL/GenBank/DDBJ databases">
        <title>Draft Genome Sequences of Select Purple Nonsulfur Bacteria.</title>
        <authorList>
            <person name="Lasarre B."/>
            <person name="Mckinlay J.B."/>
        </authorList>
    </citation>
    <scope>NUCLEOTIDE SEQUENCE [LARGE SCALE GENOMIC DNA]</scope>
    <source>
        <strain evidence="3 4">DSM 11290</strain>
    </source>
</reference>
<dbReference type="AlphaFoldDB" id="A0A327JSC2"/>
<dbReference type="EMBL" id="NPEV01000010">
    <property type="protein sequence ID" value="RAI28343.1"/>
    <property type="molecule type" value="Genomic_DNA"/>
</dbReference>
<evidence type="ECO:0000313" key="4">
    <source>
        <dbReference type="Proteomes" id="UP000249299"/>
    </source>
</evidence>
<evidence type="ECO:0000313" key="3">
    <source>
        <dbReference type="EMBL" id="RAI28343.1"/>
    </source>
</evidence>
<feature type="signal peptide" evidence="1">
    <location>
        <begin position="1"/>
        <end position="17"/>
    </location>
</feature>
<keyword evidence="4" id="KW-1185">Reference proteome</keyword>
<keyword evidence="1" id="KW-0732">Signal</keyword>
<evidence type="ECO:0000259" key="2">
    <source>
        <dbReference type="Pfam" id="PF18602"/>
    </source>
</evidence>
<dbReference type="Pfam" id="PF18602">
    <property type="entry name" value="Rap1a"/>
    <property type="match status" value="1"/>
</dbReference>
<feature type="chain" id="PRO_5016290898" description="Rap1a immunity protein domain-containing protein" evidence="1">
    <location>
        <begin position="18"/>
        <end position="134"/>
    </location>
</feature>
<accession>A0A327JSC2</accession>
<gene>
    <name evidence="3" type="ORF">CH339_06915</name>
</gene>
<organism evidence="3 4">
    <name type="scientific">Rhodobium orientis</name>
    <dbReference type="NCBI Taxonomy" id="34017"/>
    <lineage>
        <taxon>Bacteria</taxon>
        <taxon>Pseudomonadati</taxon>
        <taxon>Pseudomonadota</taxon>
        <taxon>Alphaproteobacteria</taxon>
        <taxon>Hyphomicrobiales</taxon>
        <taxon>Rhodobiaceae</taxon>
        <taxon>Rhodobium</taxon>
    </lineage>
</organism>
<protein>
    <recommendedName>
        <fullName evidence="2">Rap1a immunity protein domain-containing protein</fullName>
    </recommendedName>
</protein>
<evidence type="ECO:0000256" key="1">
    <source>
        <dbReference type="SAM" id="SignalP"/>
    </source>
</evidence>
<proteinExistence type="predicted"/>
<sequence length="134" mass="14201">MILAAAAGLCLAGAAAAQDNGKEDDGKAGLPYSAGGLLAPCMEADNDARWGSYAETECEQYISGFVDALELAGMTGPGHDICLPELNLPDEIRWAFMRYVNEDYDRRHLPAGAVLLDTLKAKFSCTAKDSGEAQ</sequence>
<feature type="domain" description="Rap1a immunity protein" evidence="2">
    <location>
        <begin position="34"/>
        <end position="125"/>
    </location>
</feature>
<dbReference type="InterPro" id="IPR041238">
    <property type="entry name" value="Rap1a"/>
</dbReference>
<comment type="caution">
    <text evidence="3">The sequence shown here is derived from an EMBL/GenBank/DDBJ whole genome shotgun (WGS) entry which is preliminary data.</text>
</comment>
<dbReference type="Proteomes" id="UP000249299">
    <property type="component" value="Unassembled WGS sequence"/>
</dbReference>
<name>A0A327JSC2_9HYPH</name>